<feature type="domain" description="Isochorismatase-like" evidence="2">
    <location>
        <begin position="1"/>
        <end position="185"/>
    </location>
</feature>
<evidence type="ECO:0000313" key="3">
    <source>
        <dbReference type="EMBL" id="RYB05388.1"/>
    </source>
</evidence>
<dbReference type="Gene3D" id="3.40.50.850">
    <property type="entry name" value="Isochorismatase-like"/>
    <property type="match status" value="1"/>
</dbReference>
<dbReference type="InterPro" id="IPR050272">
    <property type="entry name" value="Isochorismatase-like_hydrls"/>
</dbReference>
<dbReference type="CDD" id="cd00431">
    <property type="entry name" value="cysteine_hydrolases"/>
    <property type="match status" value="1"/>
</dbReference>
<sequence length="210" mass="21924">MQADFCSPGGFMDRLGLPFGELRAVLPQAAALLWHFRSLGFPVIHTRESFPRDLSGVQPNRLWRGPDGLHPVVGDPGPLGRHLVVGEPGWAIVPEVAPEGGEAVFDKPSYGAFGATAIGAKLDAAGIRNLIVCGVTSDCCVRTIVAEALDRGYDCLTVSDATAATSPAVHRDAMRQIAMKGGVLGAVADTQAVLAGLAGPAGRHQRLPET</sequence>
<dbReference type="Proteomes" id="UP000289411">
    <property type="component" value="Unassembled WGS sequence"/>
</dbReference>
<accession>A0A4Q2REG0</accession>
<dbReference type="Pfam" id="PF00857">
    <property type="entry name" value="Isochorismatase"/>
    <property type="match status" value="1"/>
</dbReference>
<dbReference type="AlphaFoldDB" id="A0A4Q2REG0"/>
<name>A0A4Q2REG0_9HYPH</name>
<keyword evidence="4" id="KW-1185">Reference proteome</keyword>
<dbReference type="PANTHER" id="PTHR43540">
    <property type="entry name" value="PEROXYUREIDOACRYLATE/UREIDOACRYLATE AMIDOHYDROLASE-RELATED"/>
    <property type="match status" value="1"/>
</dbReference>
<dbReference type="SUPFAM" id="SSF52499">
    <property type="entry name" value="Isochorismatase-like hydrolases"/>
    <property type="match status" value="1"/>
</dbReference>
<dbReference type="InterPro" id="IPR036380">
    <property type="entry name" value="Isochorismatase-like_sf"/>
</dbReference>
<reference evidence="3 4" key="1">
    <citation type="submission" date="2018-09" db="EMBL/GenBank/DDBJ databases">
        <authorList>
            <person name="Grouzdev D.S."/>
            <person name="Krutkina M.S."/>
        </authorList>
    </citation>
    <scope>NUCLEOTIDE SEQUENCE [LARGE SCALE GENOMIC DNA]</scope>
    <source>
        <strain evidence="3 4">RmlP001</strain>
    </source>
</reference>
<organism evidence="3 4">
    <name type="scientific">Lichenibacterium ramalinae</name>
    <dbReference type="NCBI Taxonomy" id="2316527"/>
    <lineage>
        <taxon>Bacteria</taxon>
        <taxon>Pseudomonadati</taxon>
        <taxon>Pseudomonadota</taxon>
        <taxon>Alphaproteobacteria</taxon>
        <taxon>Hyphomicrobiales</taxon>
        <taxon>Lichenihabitantaceae</taxon>
        <taxon>Lichenibacterium</taxon>
    </lineage>
</organism>
<evidence type="ECO:0000259" key="2">
    <source>
        <dbReference type="Pfam" id="PF00857"/>
    </source>
</evidence>
<protein>
    <submittedName>
        <fullName evidence="3">Cysteine hydrolase</fullName>
    </submittedName>
</protein>
<reference evidence="3 4" key="2">
    <citation type="submission" date="2019-02" db="EMBL/GenBank/DDBJ databases">
        <title>'Lichenibacterium ramalinii' gen. nov. sp. nov., 'Lichenibacterium minor' gen. nov. sp. nov.</title>
        <authorList>
            <person name="Pankratov T."/>
        </authorList>
    </citation>
    <scope>NUCLEOTIDE SEQUENCE [LARGE SCALE GENOMIC DNA]</scope>
    <source>
        <strain evidence="3 4">RmlP001</strain>
    </source>
</reference>
<proteinExistence type="predicted"/>
<evidence type="ECO:0000313" key="4">
    <source>
        <dbReference type="Proteomes" id="UP000289411"/>
    </source>
</evidence>
<evidence type="ECO:0000256" key="1">
    <source>
        <dbReference type="ARBA" id="ARBA00022801"/>
    </source>
</evidence>
<comment type="caution">
    <text evidence="3">The sequence shown here is derived from an EMBL/GenBank/DDBJ whole genome shotgun (WGS) entry which is preliminary data.</text>
</comment>
<gene>
    <name evidence="3" type="ORF">D3272_10505</name>
</gene>
<dbReference type="OrthoDB" id="9807387at2"/>
<keyword evidence="1 3" id="KW-0378">Hydrolase</keyword>
<dbReference type="EMBL" id="QYBC01000007">
    <property type="protein sequence ID" value="RYB05388.1"/>
    <property type="molecule type" value="Genomic_DNA"/>
</dbReference>
<dbReference type="GO" id="GO:0016787">
    <property type="term" value="F:hydrolase activity"/>
    <property type="evidence" value="ECO:0007669"/>
    <property type="project" value="UniProtKB-KW"/>
</dbReference>
<dbReference type="PANTHER" id="PTHR43540:SF9">
    <property type="entry name" value="FAMILY HYDROLASE, PUTATIVE (AFU_ORTHOLOGUE AFUA_2G08700)-RELATED"/>
    <property type="match status" value="1"/>
</dbReference>
<dbReference type="InterPro" id="IPR000868">
    <property type="entry name" value="Isochorismatase-like_dom"/>
</dbReference>